<dbReference type="InterPro" id="IPR013783">
    <property type="entry name" value="Ig-like_fold"/>
</dbReference>
<dbReference type="GO" id="GO:0016799">
    <property type="term" value="F:hydrolase activity, hydrolyzing N-glycosyl compounds"/>
    <property type="evidence" value="ECO:0007669"/>
    <property type="project" value="InterPro"/>
</dbReference>
<feature type="chain" id="PRO_5040962253" description="Cellulose-binding protein" evidence="1">
    <location>
        <begin position="20"/>
        <end position="500"/>
    </location>
</feature>
<dbReference type="Pfam" id="PF21027">
    <property type="entry name" value="Sde0182_C"/>
    <property type="match status" value="1"/>
</dbReference>
<name>A0A9W9PZS0_9EURO</name>
<reference evidence="4" key="1">
    <citation type="submission" date="2022-12" db="EMBL/GenBank/DDBJ databases">
        <authorList>
            <person name="Petersen C."/>
        </authorList>
    </citation>
    <scope>NUCLEOTIDE SEQUENCE</scope>
    <source>
        <strain evidence="4">IBT 21472</strain>
    </source>
</reference>
<keyword evidence="5" id="KW-1185">Reference proteome</keyword>
<evidence type="ECO:0000313" key="4">
    <source>
        <dbReference type="EMBL" id="KAJ5321242.1"/>
    </source>
</evidence>
<keyword evidence="1" id="KW-0732">Signal</keyword>
<dbReference type="Proteomes" id="UP001147746">
    <property type="component" value="Unassembled WGS sequence"/>
</dbReference>
<dbReference type="Gene3D" id="3.90.245.10">
    <property type="entry name" value="Ribonucleoside hydrolase-like"/>
    <property type="match status" value="1"/>
</dbReference>
<feature type="domain" description="Cellulose-binding Sde182 nucleoside hydrolase-like" evidence="2">
    <location>
        <begin position="35"/>
        <end position="305"/>
    </location>
</feature>
<accession>A0A9W9PZS0</accession>
<evidence type="ECO:0000313" key="5">
    <source>
        <dbReference type="Proteomes" id="UP001147746"/>
    </source>
</evidence>
<dbReference type="InterPro" id="IPR048527">
    <property type="entry name" value="Sde182_C"/>
</dbReference>
<dbReference type="Gene3D" id="2.60.40.10">
    <property type="entry name" value="Immunoglobulins"/>
    <property type="match status" value="1"/>
</dbReference>
<reference evidence="4" key="2">
    <citation type="journal article" date="2023" name="IMA Fungus">
        <title>Comparative genomic study of the Penicillium genus elucidates a diverse pangenome and 15 lateral gene transfer events.</title>
        <authorList>
            <person name="Petersen C."/>
            <person name="Sorensen T."/>
            <person name="Nielsen M.R."/>
            <person name="Sondergaard T.E."/>
            <person name="Sorensen J.L."/>
            <person name="Fitzpatrick D.A."/>
            <person name="Frisvad J.C."/>
            <person name="Nielsen K.L."/>
        </authorList>
    </citation>
    <scope>NUCLEOTIDE SEQUENCE</scope>
    <source>
        <strain evidence="4">IBT 21472</strain>
    </source>
</reference>
<evidence type="ECO:0008006" key="6">
    <source>
        <dbReference type="Google" id="ProtNLM"/>
    </source>
</evidence>
<dbReference type="AlphaFoldDB" id="A0A9W9PZS0"/>
<dbReference type="Pfam" id="PF07632">
    <property type="entry name" value="Sde182_NH-like"/>
    <property type="match status" value="1"/>
</dbReference>
<feature type="signal peptide" evidence="1">
    <location>
        <begin position="1"/>
        <end position="19"/>
    </location>
</feature>
<organism evidence="4 5">
    <name type="scientific">Penicillium atrosanguineum</name>
    <dbReference type="NCBI Taxonomy" id="1132637"/>
    <lineage>
        <taxon>Eukaryota</taxon>
        <taxon>Fungi</taxon>
        <taxon>Dikarya</taxon>
        <taxon>Ascomycota</taxon>
        <taxon>Pezizomycotina</taxon>
        <taxon>Eurotiomycetes</taxon>
        <taxon>Eurotiomycetidae</taxon>
        <taxon>Eurotiales</taxon>
        <taxon>Aspergillaceae</taxon>
        <taxon>Penicillium</taxon>
    </lineage>
</organism>
<sequence length="500" mass="55670">MAILIGFTILWTLAIQVVASVFNKSMLVPFHDKPRVFILSDISNEPDDQESLTRYLLYSNQFQTEGIVAVTSTWLTDEVHPEAMMSVINAYGNVTSNLNRHAPLGSPYPSGDHVRSLVRKGAATYGMKAVGKDIPLSDGGKLLLERLQDETDEPLWVLAWGGTNVLAQVLYKIHENYFSTKAKAMRSKLRVYTISDQDDTGAWIRQQYPDIFYISSIHGWNQYGLAAWIGISGEDYYGEDAGGPDFSKVTHKWLHDNIQIRPYGKAAYPDYAYIMEGDTPTFLYLIQNGLGVREHPDYGSWGGRYSKVNPSTVLNFNHYSDAADRVLGKNNHTYISNRATIWRWRNAFQNDFAARMQWSLPANMSKPNHHPVVSINGSTGPVLLNLTVEAGSTVTLDASATSDPDGDALTFNWFQYKEPGSTDWNVEAQVPQLNISTSNGGRLAQMPIPAEKVSCDGEGANPSGCWLLHLILEVTDNGHHPLTSYRRVLLQTTNTTQTSA</sequence>
<evidence type="ECO:0000259" key="3">
    <source>
        <dbReference type="Pfam" id="PF21027"/>
    </source>
</evidence>
<comment type="caution">
    <text evidence="4">The sequence shown here is derived from an EMBL/GenBank/DDBJ whole genome shotgun (WGS) entry which is preliminary data.</text>
</comment>
<dbReference type="EMBL" id="JAPZBO010000003">
    <property type="protein sequence ID" value="KAJ5321242.1"/>
    <property type="molecule type" value="Genomic_DNA"/>
</dbReference>
<evidence type="ECO:0000259" key="2">
    <source>
        <dbReference type="Pfam" id="PF07632"/>
    </source>
</evidence>
<feature type="domain" description="Cellulose-binding Sde182 C-terminal" evidence="3">
    <location>
        <begin position="393"/>
        <end position="491"/>
    </location>
</feature>
<dbReference type="InterPro" id="IPR011483">
    <property type="entry name" value="Sde182_NH-like"/>
</dbReference>
<dbReference type="InterPro" id="IPR036452">
    <property type="entry name" value="Ribo_hydro-like"/>
</dbReference>
<proteinExistence type="predicted"/>
<protein>
    <recommendedName>
        <fullName evidence="6">Cellulose-binding protein</fullName>
    </recommendedName>
</protein>
<gene>
    <name evidence="4" type="ORF">N7476_004244</name>
</gene>
<evidence type="ECO:0000256" key="1">
    <source>
        <dbReference type="SAM" id="SignalP"/>
    </source>
</evidence>